<dbReference type="PANTHER" id="PTHR48019">
    <property type="entry name" value="SERUM RESPONSE FACTOR HOMOLOG"/>
    <property type="match status" value="1"/>
</dbReference>
<dbReference type="PROSITE" id="PS51297">
    <property type="entry name" value="K_BOX"/>
    <property type="match status" value="1"/>
</dbReference>
<sequence length="204" mass="23318">MVRGKIELKKIENANRLQVSFTNRRKVLMKKANDLSILCDADVALIVFSSTGNVYNFSSRRYGYVAADHRQREESMASELKRLQLAIERAKGKELEGMSFSDLISLESQLNDSLLRVKDQKTILLNQLETSRLQEKRTLEENRLLRKQIESMVGRGSSGPQVEPEKNDNEEHLSDTSLQLGWGKRKKLKIERPAITLEVQVSSD</sequence>
<dbReference type="SUPFAM" id="SSF55455">
    <property type="entry name" value="SRF-like"/>
    <property type="match status" value="1"/>
</dbReference>
<evidence type="ECO:0000313" key="10">
    <source>
        <dbReference type="EMBL" id="VDC64805.1"/>
    </source>
</evidence>
<reference evidence="10" key="1">
    <citation type="submission" date="2018-11" db="EMBL/GenBank/DDBJ databases">
        <authorList>
            <consortium name="Genoscope - CEA"/>
            <person name="William W."/>
        </authorList>
    </citation>
    <scope>NUCLEOTIDE SEQUENCE</scope>
</reference>
<dbReference type="Pfam" id="PF00319">
    <property type="entry name" value="SRF-TF"/>
    <property type="match status" value="1"/>
</dbReference>
<name>A0A3P5YNX0_BRACM</name>
<dbReference type="InterPro" id="IPR002100">
    <property type="entry name" value="TF_MADSbox"/>
</dbReference>
<evidence type="ECO:0000313" key="9">
    <source>
        <dbReference type="EMBL" id="CAG7867885.1"/>
    </source>
</evidence>
<feature type="region of interest" description="Disordered" evidence="6">
    <location>
        <begin position="150"/>
        <end position="178"/>
    </location>
</feature>
<organism evidence="10">
    <name type="scientific">Brassica campestris</name>
    <name type="common">Field mustard</name>
    <dbReference type="NCBI Taxonomy" id="3711"/>
    <lineage>
        <taxon>Eukaryota</taxon>
        <taxon>Viridiplantae</taxon>
        <taxon>Streptophyta</taxon>
        <taxon>Embryophyta</taxon>
        <taxon>Tracheophyta</taxon>
        <taxon>Spermatophyta</taxon>
        <taxon>Magnoliopsida</taxon>
        <taxon>eudicotyledons</taxon>
        <taxon>Gunneridae</taxon>
        <taxon>Pentapetalae</taxon>
        <taxon>rosids</taxon>
        <taxon>malvids</taxon>
        <taxon>Brassicales</taxon>
        <taxon>Brassicaceae</taxon>
        <taxon>Brassiceae</taxon>
        <taxon>Brassica</taxon>
    </lineage>
</organism>
<dbReference type="Proteomes" id="UP000694005">
    <property type="component" value="Chromosome A06"/>
</dbReference>
<dbReference type="InterPro" id="IPR036879">
    <property type="entry name" value="TF_MADSbox_sf"/>
</dbReference>
<feature type="domain" description="MADS-box" evidence="7">
    <location>
        <begin position="1"/>
        <end position="61"/>
    </location>
</feature>
<comment type="subcellular location">
    <subcellularLocation>
        <location evidence="1">Nucleus</location>
    </subcellularLocation>
</comment>
<dbReference type="InterPro" id="IPR050142">
    <property type="entry name" value="MADS-box/MEF2_TF"/>
</dbReference>
<dbReference type="AlphaFoldDB" id="A0A3P5YNX0"/>
<feature type="compositionally biased region" description="Basic and acidic residues" evidence="6">
    <location>
        <begin position="163"/>
        <end position="174"/>
    </location>
</feature>
<dbReference type="Gene3D" id="3.40.1810.10">
    <property type="entry name" value="Transcription factor, MADS-box"/>
    <property type="match status" value="1"/>
</dbReference>
<evidence type="ECO:0000259" key="8">
    <source>
        <dbReference type="PROSITE" id="PS51297"/>
    </source>
</evidence>
<dbReference type="EMBL" id="LR031569">
    <property type="protein sequence ID" value="VDC64805.1"/>
    <property type="molecule type" value="Genomic_DNA"/>
</dbReference>
<dbReference type="InterPro" id="IPR002487">
    <property type="entry name" value="TF_Kbox"/>
</dbReference>
<dbReference type="EMBL" id="LS974622">
    <property type="protein sequence ID" value="CAG7867885.1"/>
    <property type="molecule type" value="Genomic_DNA"/>
</dbReference>
<evidence type="ECO:0000256" key="2">
    <source>
        <dbReference type="ARBA" id="ARBA00023015"/>
    </source>
</evidence>
<dbReference type="GO" id="GO:0005634">
    <property type="term" value="C:nucleus"/>
    <property type="evidence" value="ECO:0007669"/>
    <property type="project" value="UniProtKB-SubCell"/>
</dbReference>
<evidence type="ECO:0000259" key="7">
    <source>
        <dbReference type="PROSITE" id="PS50066"/>
    </source>
</evidence>
<feature type="domain" description="K-box" evidence="8">
    <location>
        <begin position="66"/>
        <end position="155"/>
    </location>
</feature>
<dbReference type="Gramene" id="A06p01250.2_BraZ1">
    <property type="protein sequence ID" value="A06p01250.2_BraZ1.CDS"/>
    <property type="gene ID" value="A06g01250.2_BraZ1"/>
</dbReference>
<accession>A0A3P5YNX0</accession>
<keyword evidence="4" id="KW-0804">Transcription</keyword>
<gene>
    <name evidence="10" type="ORF">BRAA06T23345Z</name>
    <name evidence="9" type="ORF">BRAPAZ1V2_A06P01250.2</name>
</gene>
<dbReference type="SMART" id="SM00432">
    <property type="entry name" value="MADS"/>
    <property type="match status" value="1"/>
</dbReference>
<evidence type="ECO:0000256" key="1">
    <source>
        <dbReference type="ARBA" id="ARBA00004123"/>
    </source>
</evidence>
<evidence type="ECO:0000256" key="5">
    <source>
        <dbReference type="ARBA" id="ARBA00023242"/>
    </source>
</evidence>
<dbReference type="PROSITE" id="PS50066">
    <property type="entry name" value="MADS_BOX_2"/>
    <property type="match status" value="1"/>
</dbReference>
<evidence type="ECO:0000256" key="6">
    <source>
        <dbReference type="SAM" id="MobiDB-lite"/>
    </source>
</evidence>
<evidence type="ECO:0000256" key="4">
    <source>
        <dbReference type="ARBA" id="ARBA00023163"/>
    </source>
</evidence>
<dbReference type="PRINTS" id="PR00404">
    <property type="entry name" value="MADSDOMAIN"/>
</dbReference>
<proteinExistence type="predicted"/>
<protein>
    <submittedName>
        <fullName evidence="9">Uncharacterized protein</fullName>
    </submittedName>
</protein>
<dbReference type="Pfam" id="PF01486">
    <property type="entry name" value="K-box"/>
    <property type="match status" value="1"/>
</dbReference>
<dbReference type="GO" id="GO:0003700">
    <property type="term" value="F:DNA-binding transcription factor activity"/>
    <property type="evidence" value="ECO:0007669"/>
    <property type="project" value="InterPro"/>
</dbReference>
<keyword evidence="3" id="KW-0238">DNA-binding</keyword>
<dbReference type="GO" id="GO:0003677">
    <property type="term" value="F:DNA binding"/>
    <property type="evidence" value="ECO:0007669"/>
    <property type="project" value="UniProtKB-KW"/>
</dbReference>
<evidence type="ECO:0000256" key="3">
    <source>
        <dbReference type="ARBA" id="ARBA00023125"/>
    </source>
</evidence>
<keyword evidence="5" id="KW-0539">Nucleus</keyword>
<dbReference type="GO" id="GO:0046983">
    <property type="term" value="F:protein dimerization activity"/>
    <property type="evidence" value="ECO:0007669"/>
    <property type="project" value="InterPro"/>
</dbReference>
<keyword evidence="2" id="KW-0805">Transcription regulation</keyword>